<comment type="caution">
    <text evidence="1">The sequence shown here is derived from an EMBL/GenBank/DDBJ whole genome shotgun (WGS) entry which is preliminary data.</text>
</comment>
<accession>A0A9N9HS66</accession>
<organism evidence="1 2">
    <name type="scientific">Ambispora gerdemannii</name>
    <dbReference type="NCBI Taxonomy" id="144530"/>
    <lineage>
        <taxon>Eukaryota</taxon>
        <taxon>Fungi</taxon>
        <taxon>Fungi incertae sedis</taxon>
        <taxon>Mucoromycota</taxon>
        <taxon>Glomeromycotina</taxon>
        <taxon>Glomeromycetes</taxon>
        <taxon>Archaeosporales</taxon>
        <taxon>Ambisporaceae</taxon>
        <taxon>Ambispora</taxon>
    </lineage>
</organism>
<reference evidence="1" key="1">
    <citation type="submission" date="2021-06" db="EMBL/GenBank/DDBJ databases">
        <authorList>
            <person name="Kallberg Y."/>
            <person name="Tangrot J."/>
            <person name="Rosling A."/>
        </authorList>
    </citation>
    <scope>NUCLEOTIDE SEQUENCE</scope>
    <source>
        <strain evidence="1">MT106</strain>
    </source>
</reference>
<name>A0A9N9HS66_9GLOM</name>
<protein>
    <submittedName>
        <fullName evidence="1">11474_t:CDS:1</fullName>
    </submittedName>
</protein>
<evidence type="ECO:0000313" key="1">
    <source>
        <dbReference type="EMBL" id="CAG8702920.1"/>
    </source>
</evidence>
<dbReference type="EMBL" id="CAJVPL010018752">
    <property type="protein sequence ID" value="CAG8702920.1"/>
    <property type="molecule type" value="Genomic_DNA"/>
</dbReference>
<feature type="non-terminal residue" evidence="1">
    <location>
        <position position="1"/>
    </location>
</feature>
<proteinExistence type="predicted"/>
<dbReference type="Proteomes" id="UP000789831">
    <property type="component" value="Unassembled WGS sequence"/>
</dbReference>
<sequence>FQIYHVNTSVAGSLSLLVSERQRITPEENNTPNALDNYTDVLEREQTPTFSWVHFISRFANEQSEKNNTSGQTSASALCVCDDVSSFILK</sequence>
<evidence type="ECO:0000313" key="2">
    <source>
        <dbReference type="Proteomes" id="UP000789831"/>
    </source>
</evidence>
<gene>
    <name evidence="1" type="ORF">AGERDE_LOCUS13599</name>
</gene>
<keyword evidence="2" id="KW-1185">Reference proteome</keyword>
<dbReference type="AlphaFoldDB" id="A0A9N9HS66"/>
<feature type="non-terminal residue" evidence="1">
    <location>
        <position position="90"/>
    </location>
</feature>